<dbReference type="Proteomes" id="UP000051276">
    <property type="component" value="Unassembled WGS sequence"/>
</dbReference>
<proteinExistence type="predicted"/>
<organism evidence="1 2">
    <name type="scientific">endosymbiont of Ridgeia piscesae</name>
    <dbReference type="NCBI Taxonomy" id="54398"/>
    <lineage>
        <taxon>Bacteria</taxon>
        <taxon>Pseudomonadati</taxon>
        <taxon>Pseudomonadota</taxon>
        <taxon>Gammaproteobacteria</taxon>
        <taxon>sulfur-oxidizing symbionts</taxon>
    </lineage>
</organism>
<name>A0A0T5Z8J9_9GAMM</name>
<feature type="non-terminal residue" evidence="1">
    <location>
        <position position="53"/>
    </location>
</feature>
<evidence type="ECO:0000313" key="2">
    <source>
        <dbReference type="Proteomes" id="UP000051276"/>
    </source>
</evidence>
<comment type="caution">
    <text evidence="1">The sequence shown here is derived from an EMBL/GenBank/DDBJ whole genome shotgun (WGS) entry which is preliminary data.</text>
</comment>
<sequence>MLGVLLVLAALLLVNFLLFALTRRLNFDESLALHAGWLSFNGVPAQPFFYMPF</sequence>
<protein>
    <submittedName>
        <fullName evidence="1">Uncharacterized protein</fullName>
    </submittedName>
</protein>
<evidence type="ECO:0000313" key="1">
    <source>
        <dbReference type="EMBL" id="KRT58918.1"/>
    </source>
</evidence>
<gene>
    <name evidence="1" type="ORF">Ga0076813_14511</name>
</gene>
<reference evidence="1 2" key="1">
    <citation type="submission" date="2015-11" db="EMBL/GenBank/DDBJ databases">
        <title>The genome of Candidatus Endoriftia persephone in Ridgeia piscesae and population structure of the North Eastern Pacific vestimentiferan symbionts.</title>
        <authorList>
            <person name="Perez M."/>
            <person name="Juniper K.S."/>
        </authorList>
    </citation>
    <scope>NUCLEOTIDE SEQUENCE [LARGE SCALE GENOMIC DNA]</scope>
    <source>
        <strain evidence="1">Ind10</strain>
    </source>
</reference>
<dbReference type="AlphaFoldDB" id="A0A0T5Z8J9"/>
<accession>A0A0T5Z8J9</accession>
<dbReference type="EMBL" id="LMXI01000243">
    <property type="protein sequence ID" value="KRT58918.1"/>
    <property type="molecule type" value="Genomic_DNA"/>
</dbReference>